<proteinExistence type="predicted"/>
<evidence type="ECO:0008006" key="3">
    <source>
        <dbReference type="Google" id="ProtNLM"/>
    </source>
</evidence>
<protein>
    <recommendedName>
        <fullName evidence="3">Toxin-antitoxin system HicB family antitoxin</fullName>
    </recommendedName>
</protein>
<name>A0AAW8T059_9ENTE</name>
<evidence type="ECO:0000313" key="1">
    <source>
        <dbReference type="EMBL" id="MDT2540485.1"/>
    </source>
</evidence>
<dbReference type="RefSeq" id="WP_028020928.1">
    <property type="nucleotide sequence ID" value="NZ_CABLCA010000117.1"/>
</dbReference>
<comment type="caution">
    <text evidence="1">The sequence shown here is derived from an EMBL/GenBank/DDBJ whole genome shotgun (WGS) entry which is preliminary data.</text>
</comment>
<gene>
    <name evidence="1" type="ORF">P7D78_20475</name>
</gene>
<sequence length="60" mass="7088">MQLNIPDKVVQSTKQTTLRQDTERITILFTPEQHEKYKKRAEKIGIPLNKYFLSILSEIN</sequence>
<organism evidence="1 2">
    <name type="scientific">Enterococcus raffinosus</name>
    <dbReference type="NCBI Taxonomy" id="71452"/>
    <lineage>
        <taxon>Bacteria</taxon>
        <taxon>Bacillati</taxon>
        <taxon>Bacillota</taxon>
        <taxon>Bacilli</taxon>
        <taxon>Lactobacillales</taxon>
        <taxon>Enterococcaceae</taxon>
        <taxon>Enterococcus</taxon>
    </lineage>
</organism>
<dbReference type="Proteomes" id="UP001249240">
    <property type="component" value="Unassembled WGS sequence"/>
</dbReference>
<accession>A0AAW8T059</accession>
<reference evidence="1" key="1">
    <citation type="submission" date="2023-03" db="EMBL/GenBank/DDBJ databases">
        <authorList>
            <person name="Shen W."/>
            <person name="Cai J."/>
        </authorList>
    </citation>
    <scope>NUCLEOTIDE SEQUENCE</scope>
    <source>
        <strain evidence="1">B646-2</strain>
    </source>
</reference>
<dbReference type="EMBL" id="JARPXM010000047">
    <property type="protein sequence ID" value="MDT2540485.1"/>
    <property type="molecule type" value="Genomic_DNA"/>
</dbReference>
<dbReference type="AlphaFoldDB" id="A0AAW8T059"/>
<evidence type="ECO:0000313" key="2">
    <source>
        <dbReference type="Proteomes" id="UP001249240"/>
    </source>
</evidence>